<dbReference type="Proteomes" id="UP001161409">
    <property type="component" value="Unassembled WGS sequence"/>
</dbReference>
<dbReference type="EMBL" id="BSNF01000001">
    <property type="protein sequence ID" value="GLQ05764.1"/>
    <property type="molecule type" value="Genomic_DNA"/>
</dbReference>
<dbReference type="CDD" id="cd03801">
    <property type="entry name" value="GT4_PimA-like"/>
    <property type="match status" value="1"/>
</dbReference>
<dbReference type="PANTHER" id="PTHR45947:SF3">
    <property type="entry name" value="SULFOQUINOVOSYL TRANSFERASE SQD2"/>
    <property type="match status" value="1"/>
</dbReference>
<proteinExistence type="predicted"/>
<reference evidence="1" key="2">
    <citation type="submission" date="2023-01" db="EMBL/GenBank/DDBJ databases">
        <title>Draft genome sequence of Sneathiella chinensis strain NBRC 103408.</title>
        <authorList>
            <person name="Sun Q."/>
            <person name="Mori K."/>
        </authorList>
    </citation>
    <scope>NUCLEOTIDE SEQUENCE</scope>
    <source>
        <strain evidence="1">NBRC 103408</strain>
    </source>
</reference>
<evidence type="ECO:0000313" key="1">
    <source>
        <dbReference type="EMBL" id="GLQ05764.1"/>
    </source>
</evidence>
<dbReference type="InterPro" id="IPR050194">
    <property type="entry name" value="Glycosyltransferase_grp1"/>
</dbReference>
<protein>
    <recommendedName>
        <fullName evidence="3">Glycosyl transferase family 1 domain-containing protein</fullName>
    </recommendedName>
</protein>
<dbReference type="Gene3D" id="3.40.50.2000">
    <property type="entry name" value="Glycogen Phosphorylase B"/>
    <property type="match status" value="2"/>
</dbReference>
<name>A0ABQ5U0T0_9PROT</name>
<comment type="caution">
    <text evidence="1">The sequence shown here is derived from an EMBL/GenBank/DDBJ whole genome shotgun (WGS) entry which is preliminary data.</text>
</comment>
<gene>
    <name evidence="1" type="ORF">GCM10007924_09850</name>
</gene>
<reference evidence="1" key="1">
    <citation type="journal article" date="2014" name="Int. J. Syst. Evol. Microbiol.">
        <title>Complete genome of a new Firmicutes species belonging to the dominant human colonic microbiota ('Ruminococcus bicirculans') reveals two chromosomes and a selective capacity to utilize plant glucans.</title>
        <authorList>
            <consortium name="NISC Comparative Sequencing Program"/>
            <person name="Wegmann U."/>
            <person name="Louis P."/>
            <person name="Goesmann A."/>
            <person name="Henrissat B."/>
            <person name="Duncan S.H."/>
            <person name="Flint H.J."/>
        </authorList>
    </citation>
    <scope>NUCLEOTIDE SEQUENCE</scope>
    <source>
        <strain evidence="1">NBRC 103408</strain>
    </source>
</reference>
<sequence>MRIAYITRAPFGAIGAAASYMFPKVMAEHCDVLVLSPRAELHAEEIVVENSGLDLCELTSESANGRCLELFRALDRFKPDIVHMFQGPDCLLYMDQLKNSLGEAKWILDFRSPLITNRERAKKRMLKRYFLCQFYADRILSHSNLTIRDNIGKRFRRVFEVPPGVDLKKFSGKTTGTKRIKRFVYVGSVSKVRNIEFLVKEFASFAAQVKEDVSLDIIGGGDALEGLLAKVSAQNWSSINLIGSLPQDQVFEKLGQYDLGIAYVPNGRYDRAPSLKSLELSAAGLPILASDTAGHRDYMDRFGFQFNLFKNQLGSLTENLRSISNADLEKQRMKNLEVVEGFDWQTIGLQRLLPLYRDLASKH</sequence>
<dbReference type="SUPFAM" id="SSF53756">
    <property type="entry name" value="UDP-Glycosyltransferase/glycogen phosphorylase"/>
    <property type="match status" value="1"/>
</dbReference>
<organism evidence="1 2">
    <name type="scientific">Sneathiella chinensis</name>
    <dbReference type="NCBI Taxonomy" id="349750"/>
    <lineage>
        <taxon>Bacteria</taxon>
        <taxon>Pseudomonadati</taxon>
        <taxon>Pseudomonadota</taxon>
        <taxon>Alphaproteobacteria</taxon>
        <taxon>Sneathiellales</taxon>
        <taxon>Sneathiellaceae</taxon>
        <taxon>Sneathiella</taxon>
    </lineage>
</organism>
<dbReference type="Pfam" id="PF13692">
    <property type="entry name" value="Glyco_trans_1_4"/>
    <property type="match status" value="1"/>
</dbReference>
<evidence type="ECO:0000313" key="2">
    <source>
        <dbReference type="Proteomes" id="UP001161409"/>
    </source>
</evidence>
<dbReference type="PANTHER" id="PTHR45947">
    <property type="entry name" value="SULFOQUINOVOSYL TRANSFERASE SQD2"/>
    <property type="match status" value="1"/>
</dbReference>
<evidence type="ECO:0008006" key="3">
    <source>
        <dbReference type="Google" id="ProtNLM"/>
    </source>
</evidence>
<accession>A0ABQ5U0T0</accession>
<keyword evidence="2" id="KW-1185">Reference proteome</keyword>